<protein>
    <submittedName>
        <fullName evidence="4">Transporter substrate-binding domain-containing protein</fullName>
    </submittedName>
</protein>
<dbReference type="SUPFAM" id="SSF53850">
    <property type="entry name" value="Periplasmic binding protein-like II"/>
    <property type="match status" value="1"/>
</dbReference>
<dbReference type="PANTHER" id="PTHR35936">
    <property type="entry name" value="MEMBRANE-BOUND LYTIC MUREIN TRANSGLYCOSYLASE F"/>
    <property type="match status" value="1"/>
</dbReference>
<name>A0ABW9VZG7_9BURK</name>
<evidence type="ECO:0000313" key="4">
    <source>
        <dbReference type="EMBL" id="MYN27061.1"/>
    </source>
</evidence>
<evidence type="ECO:0000256" key="2">
    <source>
        <dbReference type="SAM" id="SignalP"/>
    </source>
</evidence>
<accession>A0ABW9VZG7</accession>
<feature type="chain" id="PRO_5047464819" evidence="2">
    <location>
        <begin position="23"/>
        <end position="260"/>
    </location>
</feature>
<feature type="signal peptide" evidence="2">
    <location>
        <begin position="1"/>
        <end position="22"/>
    </location>
</feature>
<keyword evidence="1 2" id="KW-0732">Signal</keyword>
<dbReference type="InterPro" id="IPR001638">
    <property type="entry name" value="Solute-binding_3/MltF_N"/>
</dbReference>
<comment type="caution">
    <text evidence="4">The sequence shown here is derived from an EMBL/GenBank/DDBJ whole genome shotgun (WGS) entry which is preliminary data.</text>
</comment>
<evidence type="ECO:0000256" key="1">
    <source>
        <dbReference type="ARBA" id="ARBA00022729"/>
    </source>
</evidence>
<evidence type="ECO:0000313" key="5">
    <source>
        <dbReference type="Proteomes" id="UP000642144"/>
    </source>
</evidence>
<dbReference type="SMART" id="SM00062">
    <property type="entry name" value="PBPb"/>
    <property type="match status" value="1"/>
</dbReference>
<dbReference type="PANTHER" id="PTHR35936:SF25">
    <property type="entry name" value="ABC TRANSPORTER SUBSTRATE-BINDING PROTEIN"/>
    <property type="match status" value="1"/>
</dbReference>
<dbReference type="Proteomes" id="UP000642144">
    <property type="component" value="Unassembled WGS sequence"/>
</dbReference>
<keyword evidence="5" id="KW-1185">Reference proteome</keyword>
<dbReference type="EMBL" id="WWCT01000007">
    <property type="protein sequence ID" value="MYN27061.1"/>
    <property type="molecule type" value="Genomic_DNA"/>
</dbReference>
<feature type="domain" description="Solute-binding protein family 3/N-terminal" evidence="3">
    <location>
        <begin position="47"/>
        <end position="254"/>
    </location>
</feature>
<gene>
    <name evidence="4" type="ORF">GTP69_11635</name>
</gene>
<proteinExistence type="predicted"/>
<evidence type="ECO:0000259" key="3">
    <source>
        <dbReference type="SMART" id="SM00062"/>
    </source>
</evidence>
<sequence length="260" mass="28839">MKKTVFALLAFTVLSVVTPAQSATQSDERPEIPVFIPEQLEPNGQPSVGMVTMSGLIDLLAAESGLKLVVHPYPWRRAQMKAKKGEGLLFGAAETPERLPFFSFTKPLYEVNQWLVTTAQRPIDFRSWEDLRGKVISITSGAQFGPEFEAQRGKTFTVEENAITLASRFKMLDNGRVDAVLVDNNRTPQQLETRLNCLFPGASKWVVTTRPVNAEPAVIAVPKASSFNSYIPQMNEAIDRLSKTHAVLKYLAKRSAEITC</sequence>
<organism evidence="4 5">
    <name type="scientific">Duganella levis</name>
    <dbReference type="NCBI Taxonomy" id="2692169"/>
    <lineage>
        <taxon>Bacteria</taxon>
        <taxon>Pseudomonadati</taxon>
        <taxon>Pseudomonadota</taxon>
        <taxon>Betaproteobacteria</taxon>
        <taxon>Burkholderiales</taxon>
        <taxon>Oxalobacteraceae</taxon>
        <taxon>Telluria group</taxon>
        <taxon>Duganella</taxon>
    </lineage>
</organism>
<dbReference type="RefSeq" id="WP_161055055.1">
    <property type="nucleotide sequence ID" value="NZ_WWCT01000007.1"/>
</dbReference>
<dbReference type="Gene3D" id="3.40.190.10">
    <property type="entry name" value="Periplasmic binding protein-like II"/>
    <property type="match status" value="2"/>
</dbReference>
<reference evidence="4 5" key="1">
    <citation type="submission" date="2019-12" db="EMBL/GenBank/DDBJ databases">
        <title>Novel species isolated from a subtropical stream in China.</title>
        <authorList>
            <person name="Lu H."/>
        </authorList>
    </citation>
    <scope>NUCLEOTIDE SEQUENCE [LARGE SCALE GENOMIC DNA]</scope>
    <source>
        <strain evidence="4 5">CY42W</strain>
    </source>
</reference>